<proteinExistence type="predicted"/>
<protein>
    <submittedName>
        <fullName evidence="3">Reverse transcriptase domain-containing protein</fullName>
    </submittedName>
</protein>
<dbReference type="AlphaFoldDB" id="A0A6L2L1Z0"/>
<dbReference type="PANTHER" id="PTHR33223:SF6">
    <property type="entry name" value="CCHC-TYPE DOMAIN-CONTAINING PROTEIN"/>
    <property type="match status" value="1"/>
</dbReference>
<keyword evidence="3" id="KW-0808">Transferase</keyword>
<dbReference type="GO" id="GO:0003964">
    <property type="term" value="F:RNA-directed DNA polymerase activity"/>
    <property type="evidence" value="ECO:0007669"/>
    <property type="project" value="UniProtKB-KW"/>
</dbReference>
<dbReference type="PANTHER" id="PTHR33223">
    <property type="entry name" value="CCHC-TYPE DOMAIN-CONTAINING PROTEIN"/>
    <property type="match status" value="1"/>
</dbReference>
<feature type="region of interest" description="Disordered" evidence="1">
    <location>
        <begin position="219"/>
        <end position="248"/>
    </location>
</feature>
<evidence type="ECO:0000259" key="2">
    <source>
        <dbReference type="Pfam" id="PF03732"/>
    </source>
</evidence>
<gene>
    <name evidence="3" type="ORF">Tci_027879</name>
</gene>
<evidence type="ECO:0000256" key="1">
    <source>
        <dbReference type="SAM" id="MobiDB-lite"/>
    </source>
</evidence>
<feature type="compositionally biased region" description="Polar residues" evidence="1">
    <location>
        <begin position="260"/>
        <end position="277"/>
    </location>
</feature>
<keyword evidence="3" id="KW-0548">Nucleotidyltransferase</keyword>
<evidence type="ECO:0000313" key="3">
    <source>
        <dbReference type="EMBL" id="GEU55901.1"/>
    </source>
</evidence>
<organism evidence="3">
    <name type="scientific">Tanacetum cinerariifolium</name>
    <name type="common">Dalmatian daisy</name>
    <name type="synonym">Chrysanthemum cinerariifolium</name>
    <dbReference type="NCBI Taxonomy" id="118510"/>
    <lineage>
        <taxon>Eukaryota</taxon>
        <taxon>Viridiplantae</taxon>
        <taxon>Streptophyta</taxon>
        <taxon>Embryophyta</taxon>
        <taxon>Tracheophyta</taxon>
        <taxon>Spermatophyta</taxon>
        <taxon>Magnoliopsida</taxon>
        <taxon>eudicotyledons</taxon>
        <taxon>Gunneridae</taxon>
        <taxon>Pentapetalae</taxon>
        <taxon>asterids</taxon>
        <taxon>campanulids</taxon>
        <taxon>Asterales</taxon>
        <taxon>Asteraceae</taxon>
        <taxon>Asteroideae</taxon>
        <taxon>Anthemideae</taxon>
        <taxon>Anthemidinae</taxon>
        <taxon>Tanacetum</taxon>
    </lineage>
</organism>
<dbReference type="Pfam" id="PF03732">
    <property type="entry name" value="Retrotrans_gag"/>
    <property type="match status" value="1"/>
</dbReference>
<accession>A0A6L2L1Z0</accession>
<feature type="domain" description="Retrotransposon gag" evidence="2">
    <location>
        <begin position="81"/>
        <end position="173"/>
    </location>
</feature>
<reference evidence="3" key="1">
    <citation type="journal article" date="2019" name="Sci. Rep.">
        <title>Draft genome of Tanacetum cinerariifolium, the natural source of mosquito coil.</title>
        <authorList>
            <person name="Yamashiro T."/>
            <person name="Shiraishi A."/>
            <person name="Satake H."/>
            <person name="Nakayama K."/>
        </authorList>
    </citation>
    <scope>NUCLEOTIDE SEQUENCE</scope>
</reference>
<feature type="region of interest" description="Disordered" evidence="1">
    <location>
        <begin position="260"/>
        <end position="330"/>
    </location>
</feature>
<dbReference type="InterPro" id="IPR005162">
    <property type="entry name" value="Retrotrans_gag_dom"/>
</dbReference>
<dbReference type="EMBL" id="BKCJ010003570">
    <property type="protein sequence ID" value="GEU55901.1"/>
    <property type="molecule type" value="Genomic_DNA"/>
</dbReference>
<sequence length="436" mass="48205">MDDEPMWVADHVVILTLGFAITILETANGLAIKGNHLTLVKENQFDGRIQTDPHKHIYKFLVICNMFKYRDTENEAIRLMMFPLSLTGEAKTWLDELKEGTIKTLDELRITFICRFFPLALVDRLLGKIRAFSQHENETITEAWLRMKEMLRNCHGHNLSKGSVIKIFNHGLNKITQEVLNVTAGDTLMDLKAKLETTTKNHQASIQDLEAKFDRFVDKQSGQPSGSLPSNTQPNPKGSSSKNYQPPQAQNEHVNFVFTQSGKSYDPPTNLNDQPNDFKTPIIFDSDDEDEEPISQPKPKDPKPVNASKKRKWKPRLLDPNGGSGGKFKEGFKGNVGGCGCNGEREGSIAERGRGSLAKHSMKLKDEGGVENKSSVGSKFIASGEECLDGWIGSGRGEVKGGGLDFGVSRTFLGEILREIIKESGGKVFGVNGGSV</sequence>
<name>A0A6L2L1Z0_TANCI</name>
<comment type="caution">
    <text evidence="3">The sequence shown here is derived from an EMBL/GenBank/DDBJ whole genome shotgun (WGS) entry which is preliminary data.</text>
</comment>
<feature type="compositionally biased region" description="Polar residues" evidence="1">
    <location>
        <begin position="220"/>
        <end position="248"/>
    </location>
</feature>
<keyword evidence="3" id="KW-0695">RNA-directed DNA polymerase</keyword>